<protein>
    <submittedName>
        <fullName evidence="2">Uncharacterized protein</fullName>
    </submittedName>
</protein>
<evidence type="ECO:0000256" key="1">
    <source>
        <dbReference type="SAM" id="MobiDB-lite"/>
    </source>
</evidence>
<evidence type="ECO:0000313" key="3">
    <source>
        <dbReference type="Proteomes" id="UP000011668"/>
    </source>
</evidence>
<proteinExistence type="predicted"/>
<name>L8WRF7_THACA</name>
<evidence type="ECO:0000313" key="2">
    <source>
        <dbReference type="EMBL" id="ELU39313.1"/>
    </source>
</evidence>
<keyword evidence="3" id="KW-1185">Reference proteome</keyword>
<reference evidence="2 3" key="1">
    <citation type="journal article" date="2013" name="Nat. Commun.">
        <title>The evolution and pathogenic mechanisms of the rice sheath blight pathogen.</title>
        <authorList>
            <person name="Zheng A."/>
            <person name="Lin R."/>
            <person name="Xu L."/>
            <person name="Qin P."/>
            <person name="Tang C."/>
            <person name="Ai P."/>
            <person name="Zhang D."/>
            <person name="Liu Y."/>
            <person name="Sun Z."/>
            <person name="Feng H."/>
            <person name="Wang Y."/>
            <person name="Chen Y."/>
            <person name="Liang X."/>
            <person name="Fu R."/>
            <person name="Li Q."/>
            <person name="Zhang J."/>
            <person name="Yu X."/>
            <person name="Xie Z."/>
            <person name="Ding L."/>
            <person name="Guan P."/>
            <person name="Tang J."/>
            <person name="Liang Y."/>
            <person name="Wang S."/>
            <person name="Deng Q."/>
            <person name="Li S."/>
            <person name="Zhu J."/>
            <person name="Wang L."/>
            <person name="Liu H."/>
            <person name="Li P."/>
        </authorList>
    </citation>
    <scope>NUCLEOTIDE SEQUENCE [LARGE SCALE GENOMIC DNA]</scope>
    <source>
        <strain evidence="3">AG-1 IA</strain>
    </source>
</reference>
<comment type="caution">
    <text evidence="2">The sequence shown here is derived from an EMBL/GenBank/DDBJ whole genome shotgun (WGS) entry which is preliminary data.</text>
</comment>
<organism evidence="2 3">
    <name type="scientific">Thanatephorus cucumeris (strain AG1-IA)</name>
    <name type="common">Rice sheath blight fungus</name>
    <name type="synonym">Rhizoctonia solani</name>
    <dbReference type="NCBI Taxonomy" id="983506"/>
    <lineage>
        <taxon>Eukaryota</taxon>
        <taxon>Fungi</taxon>
        <taxon>Dikarya</taxon>
        <taxon>Basidiomycota</taxon>
        <taxon>Agaricomycotina</taxon>
        <taxon>Agaricomycetes</taxon>
        <taxon>Cantharellales</taxon>
        <taxon>Ceratobasidiaceae</taxon>
        <taxon>Rhizoctonia</taxon>
        <taxon>Rhizoctonia solani AG-1</taxon>
    </lineage>
</organism>
<dbReference type="HOGENOM" id="CLU_1185721_0_0_1"/>
<dbReference type="Proteomes" id="UP000011668">
    <property type="component" value="Unassembled WGS sequence"/>
</dbReference>
<feature type="region of interest" description="Disordered" evidence="1">
    <location>
        <begin position="1"/>
        <end position="20"/>
    </location>
</feature>
<gene>
    <name evidence="2" type="ORF">AG1IA_06652</name>
</gene>
<accession>L8WRF7</accession>
<dbReference type="AlphaFoldDB" id="L8WRF7"/>
<dbReference type="EMBL" id="AFRT01001826">
    <property type="protein sequence ID" value="ELU39313.1"/>
    <property type="molecule type" value="Genomic_DNA"/>
</dbReference>
<sequence>MLKWLPDTHGLQFGDNSEAGSSGRVAHLSGFTLIAQEIKFGPGPVPEPNPNTYTSHNHPQLHKIYVPAPPSPFALAQPPAVAEPLLESQQVSGQTFEQLEGRHGRDGLHVWEFDGRERTGRRERRNRRRARSRCGAVCRLVVDHDLGLGFGLPHEPLVFSSCALELFDSLGPVDRLGLGTTDPFEHAAHALSHVSDRCAFTRPANLGVLFDGEVGACARSDGDSTRQRGRQQIS</sequence>